<keyword evidence="4" id="KW-0732">Signal</keyword>
<feature type="chain" id="PRO_5042022209" description="LRAT domain-containing protein" evidence="4">
    <location>
        <begin position="25"/>
        <end position="246"/>
    </location>
</feature>
<dbReference type="GO" id="GO:0042572">
    <property type="term" value="P:retinol metabolic process"/>
    <property type="evidence" value="ECO:0007669"/>
    <property type="project" value="InterPro"/>
</dbReference>
<evidence type="ECO:0000313" key="6">
    <source>
        <dbReference type="EMBL" id="KAK3507541.1"/>
    </source>
</evidence>
<dbReference type="GO" id="GO:0006776">
    <property type="term" value="P:vitamin A metabolic process"/>
    <property type="evidence" value="ECO:0007669"/>
    <property type="project" value="TreeGrafter"/>
</dbReference>
<feature type="domain" description="LRAT" evidence="5">
    <location>
        <begin position="67"/>
        <end position="193"/>
    </location>
</feature>
<accession>A0AAE0UIS0</accession>
<dbReference type="Proteomes" id="UP001274896">
    <property type="component" value="Unassembled WGS sequence"/>
</dbReference>
<dbReference type="InterPro" id="IPR042288">
    <property type="entry name" value="LRAT"/>
</dbReference>
<evidence type="ECO:0000256" key="3">
    <source>
        <dbReference type="SAM" id="Phobius"/>
    </source>
</evidence>
<dbReference type="InterPro" id="IPR007053">
    <property type="entry name" value="LRAT_dom"/>
</dbReference>
<evidence type="ECO:0000259" key="5">
    <source>
        <dbReference type="PROSITE" id="PS51934"/>
    </source>
</evidence>
<dbReference type="PROSITE" id="PS51934">
    <property type="entry name" value="LRAT"/>
    <property type="match status" value="1"/>
</dbReference>
<organism evidence="6 7">
    <name type="scientific">Hemibagrus guttatus</name>
    <dbReference type="NCBI Taxonomy" id="175788"/>
    <lineage>
        <taxon>Eukaryota</taxon>
        <taxon>Metazoa</taxon>
        <taxon>Chordata</taxon>
        <taxon>Craniata</taxon>
        <taxon>Vertebrata</taxon>
        <taxon>Euteleostomi</taxon>
        <taxon>Actinopterygii</taxon>
        <taxon>Neopterygii</taxon>
        <taxon>Teleostei</taxon>
        <taxon>Ostariophysi</taxon>
        <taxon>Siluriformes</taxon>
        <taxon>Bagridae</taxon>
        <taxon>Hemibagrus</taxon>
    </lineage>
</organism>
<dbReference type="EMBL" id="JAUCMX010000029">
    <property type="protein sequence ID" value="KAK3507541.1"/>
    <property type="molecule type" value="Genomic_DNA"/>
</dbReference>
<comment type="caution">
    <text evidence="6">The sequence shown here is derived from an EMBL/GenBank/DDBJ whole genome shotgun (WGS) entry which is preliminary data.</text>
</comment>
<feature type="region of interest" description="Disordered" evidence="2">
    <location>
        <begin position="29"/>
        <end position="56"/>
    </location>
</feature>
<feature type="active site" description="Acyl-thioester intermediate" evidence="1">
    <location>
        <position position="177"/>
    </location>
</feature>
<sequence>MYDSLALLLHRLVLFSDLSTLKSAWPWRRERETPTSSSSSSSPSPSPPHPPRPLLAAHAHPLCRGDVLEVPRTLFVHFGIYLGDDRVAHLVPDILPAITGQRALTAVTNTRLVLGCMYRHASVRVDSVADFAYGAPVHVNAMDRRLLHARPVEGEEVARRAERRVGHVAYSLLWNNCEHFVTSCRYGTPVSLQTDQFCRGMKAVIRDQRSVLLSLLLGLLSIIYFGLVPATTLPTILISFTLWMAG</sequence>
<keyword evidence="3" id="KW-0472">Membrane</keyword>
<gene>
    <name evidence="6" type="ORF">QTP70_028176</name>
</gene>
<evidence type="ECO:0000256" key="1">
    <source>
        <dbReference type="PIRSR" id="PIRSR642288-1"/>
    </source>
</evidence>
<reference evidence="6" key="1">
    <citation type="submission" date="2023-06" db="EMBL/GenBank/DDBJ databases">
        <title>Male Hemibagrus guttatus genome.</title>
        <authorList>
            <person name="Bian C."/>
        </authorList>
    </citation>
    <scope>NUCLEOTIDE SEQUENCE</scope>
    <source>
        <strain evidence="6">Male_cb2023</strain>
        <tissue evidence="6">Muscle</tissue>
    </source>
</reference>
<dbReference type="GO" id="GO:0047173">
    <property type="term" value="F:phosphatidylcholine-retinol O-acyltransferase activity"/>
    <property type="evidence" value="ECO:0007669"/>
    <property type="project" value="InterPro"/>
</dbReference>
<dbReference type="GO" id="GO:0005791">
    <property type="term" value="C:rough endoplasmic reticulum"/>
    <property type="evidence" value="ECO:0007669"/>
    <property type="project" value="TreeGrafter"/>
</dbReference>
<dbReference type="Gene3D" id="3.90.1720.10">
    <property type="entry name" value="endopeptidase domain like (from Nostoc punctiforme)"/>
    <property type="match status" value="1"/>
</dbReference>
<evidence type="ECO:0000313" key="7">
    <source>
        <dbReference type="Proteomes" id="UP001274896"/>
    </source>
</evidence>
<proteinExistence type="predicted"/>
<feature type="signal peptide" evidence="4">
    <location>
        <begin position="1"/>
        <end position="24"/>
    </location>
</feature>
<keyword evidence="7" id="KW-1185">Reference proteome</keyword>
<dbReference type="PANTHER" id="PTHR46678:SF1">
    <property type="entry name" value="LECITHIN RETINOL ACYLTRANSFERASE"/>
    <property type="match status" value="1"/>
</dbReference>
<dbReference type="Pfam" id="PF04970">
    <property type="entry name" value="LRAT"/>
    <property type="match status" value="1"/>
</dbReference>
<dbReference type="PANTHER" id="PTHR46678">
    <property type="entry name" value="LECITHIN RETINOL ACYLTRANSFERASE"/>
    <property type="match status" value="1"/>
</dbReference>
<feature type="transmembrane region" description="Helical" evidence="3">
    <location>
        <begin position="211"/>
        <end position="244"/>
    </location>
</feature>
<feature type="compositionally biased region" description="Pro residues" evidence="2">
    <location>
        <begin position="44"/>
        <end position="53"/>
    </location>
</feature>
<feature type="compositionally biased region" description="Low complexity" evidence="2">
    <location>
        <begin position="34"/>
        <end position="43"/>
    </location>
</feature>
<evidence type="ECO:0000256" key="4">
    <source>
        <dbReference type="SAM" id="SignalP"/>
    </source>
</evidence>
<evidence type="ECO:0000256" key="2">
    <source>
        <dbReference type="SAM" id="MobiDB-lite"/>
    </source>
</evidence>
<keyword evidence="3" id="KW-1133">Transmembrane helix</keyword>
<dbReference type="AlphaFoldDB" id="A0AAE0UIS0"/>
<name>A0AAE0UIS0_9TELE</name>
<protein>
    <recommendedName>
        <fullName evidence="5">LRAT domain-containing protein</fullName>
    </recommendedName>
</protein>
<keyword evidence="3" id="KW-0812">Transmembrane</keyword>